<protein>
    <submittedName>
        <fullName evidence="4">Uncharacterized protein LOC113508100</fullName>
    </submittedName>
</protein>
<keyword evidence="1" id="KW-1133">Transmembrane helix</keyword>
<keyword evidence="3" id="KW-1185">Reference proteome</keyword>
<dbReference type="RefSeq" id="XP_026746876.1">
    <property type="nucleotide sequence ID" value="XM_026891075.1"/>
</dbReference>
<keyword evidence="1" id="KW-0472">Membrane</keyword>
<dbReference type="SUPFAM" id="SSF50494">
    <property type="entry name" value="Trypsin-like serine proteases"/>
    <property type="match status" value="1"/>
</dbReference>
<gene>
    <name evidence="4" type="primary">LOC113508100</name>
</gene>
<dbReference type="AlphaFoldDB" id="A0A7E5X3B7"/>
<evidence type="ECO:0000256" key="2">
    <source>
        <dbReference type="SAM" id="SignalP"/>
    </source>
</evidence>
<reference evidence="4" key="1">
    <citation type="submission" date="2025-08" db="UniProtKB">
        <authorList>
            <consortium name="RefSeq"/>
        </authorList>
    </citation>
    <scope>IDENTIFICATION</scope>
</reference>
<evidence type="ECO:0000313" key="3">
    <source>
        <dbReference type="Proteomes" id="UP000322000"/>
    </source>
</evidence>
<proteinExistence type="predicted"/>
<sequence>MWLKILCIVVIASGAVAQDKLLNTLYGVEGRNRMSVCVRAPSGRVWSCDAALLNREWLLTRALCLGAAPRDNMAAVREADAAGCQEFMSTGKTVYNSRMIREKVMHPWFNLAILIVDRPYNNLSKLSNITQIRLQLEEHGVLSWMKNYFKVYALTRDTDYHLNLVARNMKTNHYPVWMFLLTIFLPSVSFILVFIYVIFYTGSPAVPYKNLSPKKVTQV</sequence>
<feature type="signal peptide" evidence="2">
    <location>
        <begin position="1"/>
        <end position="17"/>
    </location>
</feature>
<dbReference type="Proteomes" id="UP000322000">
    <property type="component" value="Unplaced"/>
</dbReference>
<dbReference type="GeneID" id="113508100"/>
<keyword evidence="2" id="KW-0732">Signal</keyword>
<keyword evidence="1" id="KW-0812">Transmembrane</keyword>
<name>A0A7E5X3B7_TRINI</name>
<dbReference type="InParanoid" id="A0A7E5X3B7"/>
<feature type="transmembrane region" description="Helical" evidence="1">
    <location>
        <begin position="176"/>
        <end position="199"/>
    </location>
</feature>
<accession>A0A7E5X3B7</accession>
<evidence type="ECO:0000256" key="1">
    <source>
        <dbReference type="SAM" id="Phobius"/>
    </source>
</evidence>
<dbReference type="KEGG" id="tnl:113508100"/>
<dbReference type="InterPro" id="IPR009003">
    <property type="entry name" value="Peptidase_S1_PA"/>
</dbReference>
<organism evidence="3 4">
    <name type="scientific">Trichoplusia ni</name>
    <name type="common">Cabbage looper</name>
    <dbReference type="NCBI Taxonomy" id="7111"/>
    <lineage>
        <taxon>Eukaryota</taxon>
        <taxon>Metazoa</taxon>
        <taxon>Ecdysozoa</taxon>
        <taxon>Arthropoda</taxon>
        <taxon>Hexapoda</taxon>
        <taxon>Insecta</taxon>
        <taxon>Pterygota</taxon>
        <taxon>Neoptera</taxon>
        <taxon>Endopterygota</taxon>
        <taxon>Lepidoptera</taxon>
        <taxon>Glossata</taxon>
        <taxon>Ditrysia</taxon>
        <taxon>Noctuoidea</taxon>
        <taxon>Noctuidae</taxon>
        <taxon>Plusiinae</taxon>
        <taxon>Trichoplusia</taxon>
    </lineage>
</organism>
<feature type="chain" id="PRO_5028958824" evidence="2">
    <location>
        <begin position="18"/>
        <end position="219"/>
    </location>
</feature>
<evidence type="ECO:0000313" key="4">
    <source>
        <dbReference type="RefSeq" id="XP_026746876.1"/>
    </source>
</evidence>
<dbReference type="OrthoDB" id="7209579at2759"/>